<dbReference type="GO" id="GO:0042302">
    <property type="term" value="F:structural constituent of cuticle"/>
    <property type="evidence" value="ECO:0007669"/>
    <property type="project" value="InterPro"/>
</dbReference>
<dbReference type="Gene3D" id="1.20.5.320">
    <property type="entry name" value="6-Phosphogluconate Dehydrogenase, domain 3"/>
    <property type="match status" value="1"/>
</dbReference>
<feature type="compositionally biased region" description="Low complexity" evidence="2">
    <location>
        <begin position="258"/>
        <end position="275"/>
    </location>
</feature>
<protein>
    <submittedName>
        <fullName evidence="5">Nematode cuticle collagen domain protein</fullName>
    </submittedName>
</protein>
<keyword evidence="6" id="KW-1185">Reference proteome</keyword>
<dbReference type="Pfam" id="PF01484">
    <property type="entry name" value="Col_cuticle_N"/>
    <property type="match status" value="1"/>
</dbReference>
<keyword evidence="5" id="KW-0176">Collagen</keyword>
<keyword evidence="3" id="KW-0812">Transmembrane</keyword>
<name>A0A0B1SXD1_OESDE</name>
<dbReference type="AlphaFoldDB" id="A0A0B1SXD1"/>
<feature type="compositionally biased region" description="Pro residues" evidence="2">
    <location>
        <begin position="105"/>
        <end position="123"/>
    </location>
</feature>
<evidence type="ECO:0000256" key="3">
    <source>
        <dbReference type="SAM" id="Phobius"/>
    </source>
</evidence>
<sequence length="302" mass="30871">MLVEKQIVIVASIASFGAILACLVVIPSLYSEISDVHDYVLNAVAAFRTETDSAWIEIMDMQLLVTPSSKPRLNPFSSIFRQKRQSGLPPWCKCVPDPVVCPPGPPGPPGPAGPPGMPGPSGPPGRDDTTVYSPIHCPAPDPSCIRCPPGPIGPPGPDGLQGPPGTDGRPGIPGPRGQDGRPGPVGPQGDAGQDGHRGNDGPPGSAGKDGQRGIGAAGPQGPLGPRGPLGNPGPRGKDGIRGPDGPPGPPGKPGIPGPNGNDGQSGRPGQRGQPGKDATYCPCPRRSIVVDVLRRMRRKKRI</sequence>
<accession>A0A0B1SXD1</accession>
<feature type="compositionally biased region" description="Pro residues" evidence="2">
    <location>
        <begin position="244"/>
        <end position="256"/>
    </location>
</feature>
<dbReference type="PANTHER" id="PTHR24637:SF194">
    <property type="entry name" value="CUTICLE COLLAGEN 10-RELATED"/>
    <property type="match status" value="1"/>
</dbReference>
<keyword evidence="3" id="KW-1133">Transmembrane helix</keyword>
<organism evidence="5 6">
    <name type="scientific">Oesophagostomum dentatum</name>
    <name type="common">Nodular worm</name>
    <dbReference type="NCBI Taxonomy" id="61180"/>
    <lineage>
        <taxon>Eukaryota</taxon>
        <taxon>Metazoa</taxon>
        <taxon>Ecdysozoa</taxon>
        <taxon>Nematoda</taxon>
        <taxon>Chromadorea</taxon>
        <taxon>Rhabditida</taxon>
        <taxon>Rhabditina</taxon>
        <taxon>Rhabditomorpha</taxon>
        <taxon>Strongyloidea</taxon>
        <taxon>Strongylidae</taxon>
        <taxon>Oesophagostomum</taxon>
    </lineage>
</organism>
<gene>
    <name evidence="5" type="ORF">OESDEN_12082</name>
</gene>
<evidence type="ECO:0000256" key="2">
    <source>
        <dbReference type="SAM" id="MobiDB-lite"/>
    </source>
</evidence>
<feature type="domain" description="Nematode cuticle collagen N-terminal" evidence="4">
    <location>
        <begin position="8"/>
        <end position="58"/>
    </location>
</feature>
<dbReference type="EMBL" id="KN556392">
    <property type="protein sequence ID" value="KHJ88127.1"/>
    <property type="molecule type" value="Genomic_DNA"/>
</dbReference>
<proteinExistence type="predicted"/>
<dbReference type="PANTHER" id="PTHR24637">
    <property type="entry name" value="COLLAGEN"/>
    <property type="match status" value="1"/>
</dbReference>
<dbReference type="OrthoDB" id="5875171at2759"/>
<feature type="compositionally biased region" description="Low complexity" evidence="2">
    <location>
        <begin position="158"/>
        <end position="170"/>
    </location>
</feature>
<feature type="compositionally biased region" description="Pro residues" evidence="2">
    <location>
        <begin position="148"/>
        <end position="157"/>
    </location>
</feature>
<dbReference type="SMART" id="SM01088">
    <property type="entry name" value="Col_cuticle_N"/>
    <property type="match status" value="1"/>
</dbReference>
<evidence type="ECO:0000256" key="1">
    <source>
        <dbReference type="ARBA" id="ARBA00022737"/>
    </source>
</evidence>
<dbReference type="InterPro" id="IPR002486">
    <property type="entry name" value="Col_cuticle_N"/>
</dbReference>
<feature type="transmembrane region" description="Helical" evidence="3">
    <location>
        <begin position="7"/>
        <end position="30"/>
    </location>
</feature>
<evidence type="ECO:0000313" key="6">
    <source>
        <dbReference type="Proteomes" id="UP000053660"/>
    </source>
</evidence>
<feature type="region of interest" description="Disordered" evidence="2">
    <location>
        <begin position="105"/>
        <end position="283"/>
    </location>
</feature>
<evidence type="ECO:0000259" key="4">
    <source>
        <dbReference type="SMART" id="SM01088"/>
    </source>
</evidence>
<dbReference type="Proteomes" id="UP000053660">
    <property type="component" value="Unassembled WGS sequence"/>
</dbReference>
<evidence type="ECO:0000313" key="5">
    <source>
        <dbReference type="EMBL" id="KHJ88127.1"/>
    </source>
</evidence>
<dbReference type="PROSITE" id="PS51257">
    <property type="entry name" value="PROKAR_LIPOPROTEIN"/>
    <property type="match status" value="1"/>
</dbReference>
<keyword evidence="1" id="KW-0677">Repeat</keyword>
<reference evidence="5 6" key="1">
    <citation type="submission" date="2014-03" db="EMBL/GenBank/DDBJ databases">
        <title>Draft genome of the hookworm Oesophagostomum dentatum.</title>
        <authorList>
            <person name="Mitreva M."/>
        </authorList>
    </citation>
    <scope>NUCLEOTIDE SEQUENCE [LARGE SCALE GENOMIC DNA]</scope>
    <source>
        <strain evidence="5 6">OD-Hann</strain>
    </source>
</reference>
<keyword evidence="3" id="KW-0472">Membrane</keyword>
<dbReference type="GO" id="GO:0005581">
    <property type="term" value="C:collagen trimer"/>
    <property type="evidence" value="ECO:0007669"/>
    <property type="project" value="UniProtKB-KW"/>
</dbReference>